<dbReference type="InterPro" id="IPR002491">
    <property type="entry name" value="ABC_transptr_periplasmic_BD"/>
</dbReference>
<dbReference type="Pfam" id="PF01497">
    <property type="entry name" value="Peripla_BP_2"/>
    <property type="match status" value="1"/>
</dbReference>
<evidence type="ECO:0000256" key="4">
    <source>
        <dbReference type="ARBA" id="ARBA00022729"/>
    </source>
</evidence>
<evidence type="ECO:0000256" key="1">
    <source>
        <dbReference type="ARBA" id="ARBA00004196"/>
    </source>
</evidence>
<sequence>MAPDSAAAAESSNPASSNPESSNPASSNPESSAPASTAAADSAAAAGSAAPAGSGATTSAAAAAWTPVTIDHAFGSTTIKTKPERVATVAYANQEVPLALGVVPVGMARADWGDDDKDGVLPWVDAKLKELGGQRPVLFDETDGIDFEAVAKTKPDLILATYSGLTKQDYQTLSAIAPVVAYPKVAWGTPWREMIAMGSKALGMPAEGAALTKRLEQRIADGVAKYPQLKGKSAMFLTHVDPKDLSQVSFYSAKDTRVMFFDDLGMMSPPGIVAASKASDKYSITQSVEQADNFADVDVIVTFGGKELMDALNGDPLLSQIPAVANKAIVNLPGDQPIGNASNPMPLSIDYTLDEYLGLLAAAVDKQA</sequence>
<comment type="caution">
    <text evidence="7">The sequence shown here is derived from an EMBL/GenBank/DDBJ whole genome shotgun (WGS) entry which is preliminary data.</text>
</comment>
<evidence type="ECO:0000313" key="7">
    <source>
        <dbReference type="EMBL" id="NNG36403.1"/>
    </source>
</evidence>
<gene>
    <name evidence="7" type="ORF">HKD39_11895</name>
</gene>
<keyword evidence="3" id="KW-0813">Transport</keyword>
<protein>
    <submittedName>
        <fullName evidence="7">Iron-siderophore ABC transporter substrate-binding protein</fullName>
    </submittedName>
</protein>
<dbReference type="PANTHER" id="PTHR30532">
    <property type="entry name" value="IRON III DICITRATE-BINDING PERIPLASMIC PROTEIN"/>
    <property type="match status" value="1"/>
</dbReference>
<evidence type="ECO:0000256" key="2">
    <source>
        <dbReference type="ARBA" id="ARBA00008814"/>
    </source>
</evidence>
<feature type="region of interest" description="Disordered" evidence="5">
    <location>
        <begin position="1"/>
        <end position="55"/>
    </location>
</feature>
<keyword evidence="4" id="KW-0732">Signal</keyword>
<comment type="subcellular location">
    <subcellularLocation>
        <location evidence="1">Cell envelope</location>
    </subcellularLocation>
</comment>
<dbReference type="PANTHER" id="PTHR30532:SF24">
    <property type="entry name" value="FERRIC ENTEROBACTIN-BINDING PERIPLASMIC PROTEIN FEPB"/>
    <property type="match status" value="1"/>
</dbReference>
<accession>A0A849A9X3</accession>
<evidence type="ECO:0000256" key="5">
    <source>
        <dbReference type="SAM" id="MobiDB-lite"/>
    </source>
</evidence>
<feature type="domain" description="Fe/B12 periplasmic-binding" evidence="6">
    <location>
        <begin position="85"/>
        <end position="364"/>
    </location>
</feature>
<name>A0A849A9X3_9ACTN</name>
<dbReference type="InterPro" id="IPR051313">
    <property type="entry name" value="Bact_iron-sidero_bind"/>
</dbReference>
<dbReference type="SUPFAM" id="SSF53807">
    <property type="entry name" value="Helical backbone' metal receptor"/>
    <property type="match status" value="1"/>
</dbReference>
<dbReference type="GO" id="GO:1901678">
    <property type="term" value="P:iron coordination entity transport"/>
    <property type="evidence" value="ECO:0007669"/>
    <property type="project" value="UniProtKB-ARBA"/>
</dbReference>
<evidence type="ECO:0000256" key="3">
    <source>
        <dbReference type="ARBA" id="ARBA00022448"/>
    </source>
</evidence>
<keyword evidence="8" id="KW-1185">Reference proteome</keyword>
<dbReference type="Proteomes" id="UP000562984">
    <property type="component" value="Unassembled WGS sequence"/>
</dbReference>
<organism evidence="7 8">
    <name type="scientific">Nakamurella aerolata</name>
    <dbReference type="NCBI Taxonomy" id="1656892"/>
    <lineage>
        <taxon>Bacteria</taxon>
        <taxon>Bacillati</taxon>
        <taxon>Actinomycetota</taxon>
        <taxon>Actinomycetes</taxon>
        <taxon>Nakamurellales</taxon>
        <taxon>Nakamurellaceae</taxon>
        <taxon>Nakamurella</taxon>
    </lineage>
</organism>
<proteinExistence type="inferred from homology"/>
<dbReference type="PROSITE" id="PS50983">
    <property type="entry name" value="FE_B12_PBP"/>
    <property type="match status" value="1"/>
</dbReference>
<evidence type="ECO:0000259" key="6">
    <source>
        <dbReference type="PROSITE" id="PS50983"/>
    </source>
</evidence>
<dbReference type="AlphaFoldDB" id="A0A849A9X3"/>
<reference evidence="7 8" key="1">
    <citation type="submission" date="2020-05" db="EMBL/GenBank/DDBJ databases">
        <title>Nakamurella sp. DB0629 isolated from air conditioner.</title>
        <authorList>
            <person name="Kim D.H."/>
            <person name="Kim D.-U."/>
        </authorList>
    </citation>
    <scope>NUCLEOTIDE SEQUENCE [LARGE SCALE GENOMIC DNA]</scope>
    <source>
        <strain evidence="7 8">DB0629</strain>
    </source>
</reference>
<dbReference type="CDD" id="cd01146">
    <property type="entry name" value="FhuD"/>
    <property type="match status" value="1"/>
</dbReference>
<evidence type="ECO:0000313" key="8">
    <source>
        <dbReference type="Proteomes" id="UP000562984"/>
    </source>
</evidence>
<dbReference type="EMBL" id="JABEND010000006">
    <property type="protein sequence ID" value="NNG36403.1"/>
    <property type="molecule type" value="Genomic_DNA"/>
</dbReference>
<dbReference type="GO" id="GO:0030288">
    <property type="term" value="C:outer membrane-bounded periplasmic space"/>
    <property type="evidence" value="ECO:0007669"/>
    <property type="project" value="TreeGrafter"/>
</dbReference>
<comment type="similarity">
    <text evidence="2">Belongs to the bacterial solute-binding protein 8 family.</text>
</comment>
<dbReference type="Gene3D" id="3.40.50.1980">
    <property type="entry name" value="Nitrogenase molybdenum iron protein domain"/>
    <property type="match status" value="2"/>
</dbReference>